<keyword evidence="1" id="KW-0472">Membrane</keyword>
<feature type="transmembrane region" description="Helical" evidence="1">
    <location>
        <begin position="30"/>
        <end position="54"/>
    </location>
</feature>
<proteinExistence type="predicted"/>
<evidence type="ECO:0000313" key="3">
    <source>
        <dbReference type="Proteomes" id="UP001443914"/>
    </source>
</evidence>
<name>A0AAW1I2G4_SAPOF</name>
<dbReference type="Gene3D" id="3.40.140.10">
    <property type="entry name" value="Cytidine Deaminase, domain 2"/>
    <property type="match status" value="1"/>
</dbReference>
<dbReference type="Proteomes" id="UP001443914">
    <property type="component" value="Unassembled WGS sequence"/>
</dbReference>
<accession>A0AAW1I2G4</accession>
<sequence>MLLFYTILQILATIMLLVSAIDLTTVVFRLFAYTHSSFLSGCFIAFLIIVDLFIRDMWFAEPFSCAFCLSGGRSLRVINGLRESWDYEIYASTELCPLCCTAIYLLGIKVVYGTKALGFSKFVVAASMGIVMYKDVGMDSKQVKPTKNIHVLHNKTKNINKKQEEEEERGRRKRKE</sequence>
<evidence type="ECO:0000256" key="1">
    <source>
        <dbReference type="SAM" id="Phobius"/>
    </source>
</evidence>
<keyword evidence="3" id="KW-1185">Reference proteome</keyword>
<dbReference type="AlphaFoldDB" id="A0AAW1I2G4"/>
<dbReference type="EMBL" id="JBDFQZ010000010">
    <property type="protein sequence ID" value="KAK9683315.1"/>
    <property type="molecule type" value="Genomic_DNA"/>
</dbReference>
<keyword evidence="1" id="KW-0812">Transmembrane</keyword>
<dbReference type="SUPFAM" id="SSF53927">
    <property type="entry name" value="Cytidine deaminase-like"/>
    <property type="match status" value="1"/>
</dbReference>
<dbReference type="InterPro" id="IPR016193">
    <property type="entry name" value="Cytidine_deaminase-like"/>
</dbReference>
<gene>
    <name evidence="2" type="ORF">RND81_10G131400</name>
</gene>
<reference evidence="2" key="1">
    <citation type="submission" date="2024-03" db="EMBL/GenBank/DDBJ databases">
        <title>WGS assembly of Saponaria officinalis var. Norfolk2.</title>
        <authorList>
            <person name="Jenkins J."/>
            <person name="Shu S."/>
            <person name="Grimwood J."/>
            <person name="Barry K."/>
            <person name="Goodstein D."/>
            <person name="Schmutz J."/>
            <person name="Leebens-Mack J."/>
            <person name="Osbourn A."/>
        </authorList>
    </citation>
    <scope>NUCLEOTIDE SEQUENCE [LARGE SCALE GENOMIC DNA]</scope>
    <source>
        <strain evidence="2">JIC</strain>
    </source>
</reference>
<comment type="caution">
    <text evidence="2">The sequence shown here is derived from an EMBL/GenBank/DDBJ whole genome shotgun (WGS) entry which is preliminary data.</text>
</comment>
<keyword evidence="1" id="KW-1133">Transmembrane helix</keyword>
<evidence type="ECO:0000313" key="2">
    <source>
        <dbReference type="EMBL" id="KAK9683315.1"/>
    </source>
</evidence>
<organism evidence="2 3">
    <name type="scientific">Saponaria officinalis</name>
    <name type="common">Common soapwort</name>
    <name type="synonym">Lychnis saponaria</name>
    <dbReference type="NCBI Taxonomy" id="3572"/>
    <lineage>
        <taxon>Eukaryota</taxon>
        <taxon>Viridiplantae</taxon>
        <taxon>Streptophyta</taxon>
        <taxon>Embryophyta</taxon>
        <taxon>Tracheophyta</taxon>
        <taxon>Spermatophyta</taxon>
        <taxon>Magnoliopsida</taxon>
        <taxon>eudicotyledons</taxon>
        <taxon>Gunneridae</taxon>
        <taxon>Pentapetalae</taxon>
        <taxon>Caryophyllales</taxon>
        <taxon>Caryophyllaceae</taxon>
        <taxon>Caryophylleae</taxon>
        <taxon>Saponaria</taxon>
    </lineage>
</organism>
<protein>
    <submittedName>
        <fullName evidence="2">Uncharacterized protein</fullName>
    </submittedName>
</protein>
<dbReference type="GO" id="GO:0003824">
    <property type="term" value="F:catalytic activity"/>
    <property type="evidence" value="ECO:0007669"/>
    <property type="project" value="InterPro"/>
</dbReference>